<proteinExistence type="predicted"/>
<dbReference type="PANTHER" id="PTHR11122:SF13">
    <property type="entry name" value="GLUCOSE-6-PHOSPHATE 1-EPIMERASE"/>
    <property type="match status" value="1"/>
</dbReference>
<dbReference type="Gene3D" id="2.70.98.10">
    <property type="match status" value="1"/>
</dbReference>
<dbReference type="InterPro" id="IPR011013">
    <property type="entry name" value="Gal_mutarotase_sf_dom"/>
</dbReference>
<evidence type="ECO:0000313" key="2">
    <source>
        <dbReference type="Proteomes" id="UP001597285"/>
    </source>
</evidence>
<organism evidence="1 2">
    <name type="scientific">Carnobacterium antarcticum</name>
    <dbReference type="NCBI Taxonomy" id="2126436"/>
    <lineage>
        <taxon>Bacteria</taxon>
        <taxon>Bacillati</taxon>
        <taxon>Bacillota</taxon>
        <taxon>Bacilli</taxon>
        <taxon>Lactobacillales</taxon>
        <taxon>Carnobacteriaceae</taxon>
        <taxon>Carnobacterium</taxon>
    </lineage>
</organism>
<dbReference type="SUPFAM" id="SSF74650">
    <property type="entry name" value="Galactose mutarotase-like"/>
    <property type="match status" value="1"/>
</dbReference>
<dbReference type="InterPro" id="IPR014718">
    <property type="entry name" value="GH-type_carb-bd"/>
</dbReference>
<reference evidence="2" key="1">
    <citation type="journal article" date="2019" name="Int. J. Syst. Evol. Microbiol.">
        <title>The Global Catalogue of Microorganisms (GCM) 10K type strain sequencing project: providing services to taxonomists for standard genome sequencing and annotation.</title>
        <authorList>
            <consortium name="The Broad Institute Genomics Platform"/>
            <consortium name="The Broad Institute Genome Sequencing Center for Infectious Disease"/>
            <person name="Wu L."/>
            <person name="Ma J."/>
        </authorList>
    </citation>
    <scope>NUCLEOTIDE SEQUENCE [LARGE SCALE GENOMIC DNA]</scope>
    <source>
        <strain evidence="2">KCTC 42143</strain>
    </source>
</reference>
<dbReference type="InterPro" id="IPR037481">
    <property type="entry name" value="LacX"/>
</dbReference>
<comment type="caution">
    <text evidence="1">The sequence shown here is derived from an EMBL/GenBank/DDBJ whole genome shotgun (WGS) entry which is preliminary data.</text>
</comment>
<dbReference type="CDD" id="cd09024">
    <property type="entry name" value="Aldose_epim_lacX"/>
    <property type="match status" value="1"/>
</dbReference>
<accession>A0ABW4NPM6</accession>
<dbReference type="Proteomes" id="UP001597285">
    <property type="component" value="Unassembled WGS sequence"/>
</dbReference>
<name>A0ABW4NPM6_9LACT</name>
<dbReference type="Pfam" id="PF01263">
    <property type="entry name" value="Aldose_epim"/>
    <property type="match status" value="1"/>
</dbReference>
<keyword evidence="2" id="KW-1185">Reference proteome</keyword>
<dbReference type="InterPro" id="IPR008183">
    <property type="entry name" value="Aldose_1/G6P_1-epimerase"/>
</dbReference>
<dbReference type="RefSeq" id="WP_058918606.1">
    <property type="nucleotide sequence ID" value="NZ_JBHSQC010000008.1"/>
</dbReference>
<protein>
    <submittedName>
        <fullName evidence="1">Aldose 1-epimerase family protein</fullName>
    </submittedName>
</protein>
<sequence length="292" mass="33516">MSIKLENQNLIVTISEKGAELTSLRNKETGIEYLWQGDPAFWNRQAPVLFPIVGRLKDDQYEYKNKRYSMSQHGFARDYPFNITQQSETAVALQLSADPSTKEKYPFDFRLTITYRLENQTLDVGYLVENLNQQEEMYFSIGGHPGFNVPLTSETVFEDYYLNFSPKRSRTLIPLEGPYLDLENRTLAQTNTDIALKRALFDQDALIYETKRKNTFSIQSDKTKHKVAVTLEGFPYVGIWSPPKQEAPFVCIEPWFGVADSLDATGQLTEKLGIQHLAPAEQFNCHYEIAVD</sequence>
<dbReference type="PANTHER" id="PTHR11122">
    <property type="entry name" value="APOSPORY-ASSOCIATED PROTEIN C-RELATED"/>
    <property type="match status" value="1"/>
</dbReference>
<dbReference type="EMBL" id="JBHUFF010000020">
    <property type="protein sequence ID" value="MFD1800387.1"/>
    <property type="molecule type" value="Genomic_DNA"/>
</dbReference>
<gene>
    <name evidence="1" type="ORF">ACFSBK_11065</name>
</gene>
<evidence type="ECO:0000313" key="1">
    <source>
        <dbReference type="EMBL" id="MFD1800387.1"/>
    </source>
</evidence>